<proteinExistence type="predicted"/>
<dbReference type="InterPro" id="IPR004942">
    <property type="entry name" value="Roadblock/LAMTOR2_dom"/>
</dbReference>
<protein>
    <recommendedName>
        <fullName evidence="1">Roadblock/LAMTOR2 domain-containing protein</fullName>
    </recommendedName>
</protein>
<dbReference type="OrthoDB" id="3727201at2"/>
<organism evidence="2 3">
    <name type="scientific">Methylacidimicrobium cyclopophantes</name>
    <dbReference type="NCBI Taxonomy" id="1041766"/>
    <lineage>
        <taxon>Bacteria</taxon>
        <taxon>Pseudomonadati</taxon>
        <taxon>Verrucomicrobiota</taxon>
        <taxon>Methylacidimicrobium</taxon>
    </lineage>
</organism>
<sequence>MAVADELNTALGRLRAAVPELSAALVATTDGLPVAHSLNAGDANRLAAMAATALGLGRRICETFGGGEFRETSVSGDQGQMFIYSAGSKAVLGVVARLGANVGLIHLEARAAASEVSLILERR</sequence>
<comment type="caution">
    <text evidence="2">The sequence shown here is derived from an EMBL/GenBank/DDBJ whole genome shotgun (WGS) entry which is preliminary data.</text>
</comment>
<name>A0A5E6MMK4_9BACT</name>
<keyword evidence="3" id="KW-1185">Reference proteome</keyword>
<dbReference type="EMBL" id="CABFUZ020000121">
    <property type="protein sequence ID" value="VVM06654.1"/>
    <property type="molecule type" value="Genomic_DNA"/>
</dbReference>
<dbReference type="Pfam" id="PF03259">
    <property type="entry name" value="Robl_LC7"/>
    <property type="match status" value="1"/>
</dbReference>
<reference evidence="2" key="1">
    <citation type="submission" date="2019-09" db="EMBL/GenBank/DDBJ databases">
        <authorList>
            <person name="Cremers G."/>
        </authorList>
    </citation>
    <scope>NUCLEOTIDE SEQUENCE [LARGE SCALE GENOMIC DNA]</scope>
    <source>
        <strain evidence="2">3B</strain>
    </source>
</reference>
<dbReference type="PANTHER" id="PTHR36222">
    <property type="entry name" value="SERINE PROTEASE INHIBITOR RV3364C"/>
    <property type="match status" value="1"/>
</dbReference>
<evidence type="ECO:0000313" key="3">
    <source>
        <dbReference type="Proteomes" id="UP000381693"/>
    </source>
</evidence>
<dbReference type="SMART" id="SM00960">
    <property type="entry name" value="Robl_LC7"/>
    <property type="match status" value="1"/>
</dbReference>
<evidence type="ECO:0000259" key="1">
    <source>
        <dbReference type="SMART" id="SM00960"/>
    </source>
</evidence>
<dbReference type="PANTHER" id="PTHR36222:SF1">
    <property type="entry name" value="SERINE PROTEASE INHIBITOR RV3364C"/>
    <property type="match status" value="1"/>
</dbReference>
<evidence type="ECO:0000313" key="2">
    <source>
        <dbReference type="EMBL" id="VVM06654.1"/>
    </source>
</evidence>
<dbReference type="AlphaFoldDB" id="A0A5E6MMK4"/>
<dbReference type="RefSeq" id="WP_142525193.1">
    <property type="nucleotide sequence ID" value="NZ_CABFUZ020000121.1"/>
</dbReference>
<feature type="domain" description="Roadblock/LAMTOR2" evidence="1">
    <location>
        <begin position="7"/>
        <end position="96"/>
    </location>
</feature>
<dbReference type="Proteomes" id="UP000381693">
    <property type="component" value="Unassembled WGS sequence"/>
</dbReference>
<accession>A0A5E6MMK4</accession>
<dbReference type="Gene3D" id="3.30.450.30">
    <property type="entry name" value="Dynein light chain 2a, cytoplasmic"/>
    <property type="match status" value="1"/>
</dbReference>
<dbReference type="InterPro" id="IPR053141">
    <property type="entry name" value="Mycobact_SerProt_Inhib_Rv3364c"/>
</dbReference>
<gene>
    <name evidence="2" type="ORF">MAMC_01162</name>
</gene>
<dbReference type="SUPFAM" id="SSF103196">
    <property type="entry name" value="Roadblock/LC7 domain"/>
    <property type="match status" value="1"/>
</dbReference>